<reference evidence="6" key="1">
    <citation type="submission" date="2021-01" db="EMBL/GenBank/DDBJ databases">
        <authorList>
            <person name="Corre E."/>
            <person name="Pelletier E."/>
            <person name="Niang G."/>
            <person name="Scheremetjew M."/>
            <person name="Finn R."/>
            <person name="Kale V."/>
            <person name="Holt S."/>
            <person name="Cochrane G."/>
            <person name="Meng A."/>
            <person name="Brown T."/>
            <person name="Cohen L."/>
        </authorList>
    </citation>
    <scope>NUCLEOTIDE SEQUENCE</scope>
    <source>
        <strain evidence="6">CCMP 2712</strain>
    </source>
</reference>
<evidence type="ECO:0000313" key="6">
    <source>
        <dbReference type="EMBL" id="CAE2266085.1"/>
    </source>
</evidence>
<dbReference type="SUPFAM" id="SSF54495">
    <property type="entry name" value="UBC-like"/>
    <property type="match status" value="1"/>
</dbReference>
<dbReference type="PANTHER" id="PTHR24067">
    <property type="entry name" value="UBIQUITIN-CONJUGATING ENZYME E2"/>
    <property type="match status" value="1"/>
</dbReference>
<feature type="domain" description="UBC core" evidence="5">
    <location>
        <begin position="11"/>
        <end position="157"/>
    </location>
</feature>
<dbReference type="InterPro" id="IPR000608">
    <property type="entry name" value="UBC"/>
</dbReference>
<dbReference type="PROSITE" id="PS50127">
    <property type="entry name" value="UBC_2"/>
    <property type="match status" value="1"/>
</dbReference>
<feature type="active site" description="Glycyl thioester intermediate" evidence="3">
    <location>
        <position position="95"/>
    </location>
</feature>
<dbReference type="GO" id="GO:0016740">
    <property type="term" value="F:transferase activity"/>
    <property type="evidence" value="ECO:0007669"/>
    <property type="project" value="UniProtKB-KW"/>
</dbReference>
<dbReference type="Gene3D" id="3.10.110.10">
    <property type="entry name" value="Ubiquitin Conjugating Enzyme"/>
    <property type="match status" value="1"/>
</dbReference>
<keyword evidence="2 4" id="KW-0833">Ubl conjugation pathway</keyword>
<evidence type="ECO:0000256" key="3">
    <source>
        <dbReference type="PROSITE-ProRule" id="PRU10133"/>
    </source>
</evidence>
<dbReference type="InterPro" id="IPR050113">
    <property type="entry name" value="Ub_conjugating_enzyme"/>
</dbReference>
<dbReference type="Pfam" id="PF00179">
    <property type="entry name" value="UQ_con"/>
    <property type="match status" value="1"/>
</dbReference>
<name>A0A7S4JKU8_GUITH</name>
<keyword evidence="1" id="KW-0808">Transferase</keyword>
<keyword evidence="4" id="KW-0547">Nucleotide-binding</keyword>
<evidence type="ECO:0000256" key="2">
    <source>
        <dbReference type="ARBA" id="ARBA00022786"/>
    </source>
</evidence>
<dbReference type="CDD" id="cd23791">
    <property type="entry name" value="UBCc_UBE2C"/>
    <property type="match status" value="1"/>
</dbReference>
<evidence type="ECO:0000259" key="5">
    <source>
        <dbReference type="PROSITE" id="PS50127"/>
    </source>
</evidence>
<dbReference type="InterPro" id="IPR023313">
    <property type="entry name" value="UBQ-conjugating_AS"/>
</dbReference>
<protein>
    <recommendedName>
        <fullName evidence="5">UBC core domain-containing protein</fullName>
    </recommendedName>
</protein>
<sequence>MAAMASGDSANACKRLQKELMTLMMSQDEGISAFPDVDNILNWKATIQGTEGTPYEGLAYELSLVFPSNYPCAPPTVKFITPCFHPNVDVYGSICLDILQDKWSAVYDVRTTLLSLRSLLGEPNNDSPLNSLAASMWKKQDENFRKQVLKQHAEGNTQNADPNR</sequence>
<evidence type="ECO:0000256" key="1">
    <source>
        <dbReference type="ARBA" id="ARBA00022679"/>
    </source>
</evidence>
<evidence type="ECO:0000256" key="4">
    <source>
        <dbReference type="RuleBase" id="RU362109"/>
    </source>
</evidence>
<organism evidence="6">
    <name type="scientific">Guillardia theta</name>
    <name type="common">Cryptophyte</name>
    <name type="synonym">Cryptomonas phi</name>
    <dbReference type="NCBI Taxonomy" id="55529"/>
    <lineage>
        <taxon>Eukaryota</taxon>
        <taxon>Cryptophyceae</taxon>
        <taxon>Pyrenomonadales</taxon>
        <taxon>Geminigeraceae</taxon>
        <taxon>Guillardia</taxon>
    </lineage>
</organism>
<dbReference type="PROSITE" id="PS00183">
    <property type="entry name" value="UBC_1"/>
    <property type="match status" value="1"/>
</dbReference>
<dbReference type="AlphaFoldDB" id="A0A7S4JKU8"/>
<gene>
    <name evidence="6" type="ORF">GTHE00462_LOCUS6249</name>
</gene>
<accession>A0A7S4JKU8</accession>
<comment type="similarity">
    <text evidence="4">Belongs to the ubiquitin-conjugating enzyme family.</text>
</comment>
<dbReference type="EMBL" id="HBKN01007885">
    <property type="protein sequence ID" value="CAE2266085.1"/>
    <property type="molecule type" value="Transcribed_RNA"/>
</dbReference>
<dbReference type="InterPro" id="IPR016135">
    <property type="entry name" value="UBQ-conjugating_enzyme/RWD"/>
</dbReference>
<dbReference type="GO" id="GO:0005524">
    <property type="term" value="F:ATP binding"/>
    <property type="evidence" value="ECO:0007669"/>
    <property type="project" value="UniProtKB-UniRule"/>
</dbReference>
<keyword evidence="4" id="KW-0067">ATP-binding</keyword>
<dbReference type="SMART" id="SM00212">
    <property type="entry name" value="UBCc"/>
    <property type="match status" value="1"/>
</dbReference>
<proteinExistence type="inferred from homology"/>